<evidence type="ECO:0000256" key="1">
    <source>
        <dbReference type="SAM" id="MobiDB-lite"/>
    </source>
</evidence>
<protein>
    <submittedName>
        <fullName evidence="2">Uncharacterized protein</fullName>
    </submittedName>
</protein>
<accession>A0A6D2JWW7</accession>
<name>A0A6D2JWW7_9BRAS</name>
<proteinExistence type="predicted"/>
<dbReference type="AlphaFoldDB" id="A0A6D2JWW7"/>
<feature type="region of interest" description="Disordered" evidence="1">
    <location>
        <begin position="19"/>
        <end position="116"/>
    </location>
</feature>
<reference evidence="2" key="1">
    <citation type="submission" date="2020-01" db="EMBL/GenBank/DDBJ databases">
        <authorList>
            <person name="Mishra B."/>
        </authorList>
    </citation>
    <scope>NUCLEOTIDE SEQUENCE [LARGE SCALE GENOMIC DNA]</scope>
</reference>
<evidence type="ECO:0000313" key="3">
    <source>
        <dbReference type="Proteomes" id="UP000467841"/>
    </source>
</evidence>
<feature type="compositionally biased region" description="Low complexity" evidence="1">
    <location>
        <begin position="34"/>
        <end position="54"/>
    </location>
</feature>
<comment type="caution">
    <text evidence="2">The sequence shown here is derived from an EMBL/GenBank/DDBJ whole genome shotgun (WGS) entry which is preliminary data.</text>
</comment>
<dbReference type="EMBL" id="CACVBM020001229">
    <property type="protein sequence ID" value="CAA7040524.1"/>
    <property type="molecule type" value="Genomic_DNA"/>
</dbReference>
<organism evidence="2 3">
    <name type="scientific">Microthlaspi erraticum</name>
    <dbReference type="NCBI Taxonomy" id="1685480"/>
    <lineage>
        <taxon>Eukaryota</taxon>
        <taxon>Viridiplantae</taxon>
        <taxon>Streptophyta</taxon>
        <taxon>Embryophyta</taxon>
        <taxon>Tracheophyta</taxon>
        <taxon>Spermatophyta</taxon>
        <taxon>Magnoliopsida</taxon>
        <taxon>eudicotyledons</taxon>
        <taxon>Gunneridae</taxon>
        <taxon>Pentapetalae</taxon>
        <taxon>rosids</taxon>
        <taxon>malvids</taxon>
        <taxon>Brassicales</taxon>
        <taxon>Brassicaceae</taxon>
        <taxon>Coluteocarpeae</taxon>
        <taxon>Microthlaspi</taxon>
    </lineage>
</organism>
<keyword evidence="3" id="KW-1185">Reference proteome</keyword>
<sequence>MLLREQTIPLRLEKFLESTTKRIEPDHVHLNPDASTDPATGAAAPTGRAPGANASPARTRSGNLNQNVDSSVGGNPYTWVRPEGRSNDHMQFNWPRRPKSNSFGQTRTDPNETSRG</sequence>
<evidence type="ECO:0000313" key="2">
    <source>
        <dbReference type="EMBL" id="CAA7040524.1"/>
    </source>
</evidence>
<gene>
    <name evidence="2" type="ORF">MERR_LOCUS27759</name>
</gene>
<feature type="compositionally biased region" description="Basic and acidic residues" evidence="1">
    <location>
        <begin position="19"/>
        <end position="30"/>
    </location>
</feature>
<feature type="compositionally biased region" description="Polar residues" evidence="1">
    <location>
        <begin position="56"/>
        <end position="73"/>
    </location>
</feature>
<dbReference type="Proteomes" id="UP000467841">
    <property type="component" value="Unassembled WGS sequence"/>
</dbReference>